<dbReference type="InterPro" id="IPR013785">
    <property type="entry name" value="Aldolase_TIM"/>
</dbReference>
<dbReference type="GO" id="GO:0003959">
    <property type="term" value="F:NADPH dehydrogenase activity"/>
    <property type="evidence" value="ECO:0007669"/>
    <property type="project" value="InterPro"/>
</dbReference>
<evidence type="ECO:0000259" key="6">
    <source>
        <dbReference type="Pfam" id="PF00724"/>
    </source>
</evidence>
<accession>A0AAQ4CQK9</accession>
<evidence type="ECO:0000256" key="3">
    <source>
        <dbReference type="ARBA" id="ARBA00022643"/>
    </source>
</evidence>
<dbReference type="Pfam" id="PF00724">
    <property type="entry name" value="Oxidored_FMN"/>
    <property type="match status" value="1"/>
</dbReference>
<dbReference type="Proteomes" id="UP001319921">
    <property type="component" value="Chromosome"/>
</dbReference>
<evidence type="ECO:0000256" key="5">
    <source>
        <dbReference type="ARBA" id="ARBA00023002"/>
    </source>
</evidence>
<organism evidence="7 8">
    <name type="scientific">Saccharolobus caldissimus</name>
    <dbReference type="NCBI Taxonomy" id="1702097"/>
    <lineage>
        <taxon>Archaea</taxon>
        <taxon>Thermoproteota</taxon>
        <taxon>Thermoprotei</taxon>
        <taxon>Sulfolobales</taxon>
        <taxon>Sulfolobaceae</taxon>
        <taxon>Saccharolobus</taxon>
    </lineage>
</organism>
<name>A0AAQ4CQK9_9CREN</name>
<dbReference type="SUPFAM" id="SSF51395">
    <property type="entry name" value="FMN-linked oxidoreductases"/>
    <property type="match status" value="1"/>
</dbReference>
<proteinExistence type="predicted"/>
<keyword evidence="8" id="KW-1185">Reference proteome</keyword>
<dbReference type="KEGG" id="scas:SACC_11070"/>
<dbReference type="CDD" id="cd02803">
    <property type="entry name" value="OYE_like_FMN_family"/>
    <property type="match status" value="1"/>
</dbReference>
<feature type="domain" description="NADH:flavin oxidoreductase/NADH oxidase N-terminal" evidence="6">
    <location>
        <begin position="5"/>
        <end position="325"/>
    </location>
</feature>
<evidence type="ECO:0000313" key="8">
    <source>
        <dbReference type="Proteomes" id="UP001319921"/>
    </source>
</evidence>
<evidence type="ECO:0000256" key="2">
    <source>
        <dbReference type="ARBA" id="ARBA00022630"/>
    </source>
</evidence>
<dbReference type="Gene3D" id="3.40.50.720">
    <property type="entry name" value="NAD(P)-binding Rossmann-like Domain"/>
    <property type="match status" value="1"/>
</dbReference>
<gene>
    <name evidence="7" type="ORF">SACC_11070</name>
</gene>
<keyword evidence="3" id="KW-0288">FMN</keyword>
<dbReference type="Gene3D" id="3.20.20.70">
    <property type="entry name" value="Aldolase class I"/>
    <property type="match status" value="1"/>
</dbReference>
<dbReference type="AlphaFoldDB" id="A0AAQ4CQK9"/>
<dbReference type="EMBL" id="AP025226">
    <property type="protein sequence ID" value="BDB98090.1"/>
    <property type="molecule type" value="Genomic_DNA"/>
</dbReference>
<protein>
    <submittedName>
        <fullName evidence="7">NADH oxidase</fullName>
    </submittedName>
</protein>
<reference evidence="7 8" key="1">
    <citation type="journal article" date="2022" name="Microbiol. Resour. Announc.">
        <title>Complete Genome Sequence of the Hyperthermophilic and Acidophilic Archaeon Saccharolobus caldissimus Strain HS-3T.</title>
        <authorList>
            <person name="Sakai H.D."/>
            <person name="Kurosawa N."/>
        </authorList>
    </citation>
    <scope>NUCLEOTIDE SEQUENCE [LARGE SCALE GENOMIC DNA]</scope>
    <source>
        <strain evidence="7 8">JCM32116</strain>
    </source>
</reference>
<dbReference type="Pfam" id="PF13450">
    <property type="entry name" value="NAD_binding_8"/>
    <property type="match status" value="1"/>
</dbReference>
<comment type="cofactor">
    <cofactor evidence="1">
        <name>FMN</name>
        <dbReference type="ChEBI" id="CHEBI:58210"/>
    </cofactor>
</comment>
<sequence length="557" mass="63098">MDLSKLLEPIKVGNVILRNRIAMSPMISNLATPEGYPSDAHIAYLTERAKGGIGLIITEYTYINRIDARGSVNELGLYSDELIPKFMRLTEIIHALGSKIFVQLVHVGRKTRRDIIWGNVPIAPSPIPVMDEVREMNKSDIDRVKNDFILAAIRAKRAGFDGIELHGAHGYLIAQFLSPATNKRSDEYKDGVKFVEEIIKGIKEKVNITLGIRLSVTEFDNEGLNPEMVAEISKRLEKAGIDYVHLSAGRDGPLSSSMPFYYNRVSFLKEAKVVKDNINIPLFLVGSIITPEEAIKAREVADVVVLGRQLLSDPYWLIKSIKGLPIRPCIRCNQSCRGVIYKEVRCDVNPELGWELLPPLERGKGEVEVVGGGVMGLEAARILALRGFSVILYEQNDKLGGQFLLFKDPWKIKEFNELIRYYEKELGRLGVIVKLNVKKKCENDNCIEALPDYEVPEFPEVKGERILIDSNIYAYHDYAFELAKYNEVYMTERSLQGLDRTRQYLLRENLLKLGVKFLDNINGIKFDLEIHKIVDDQPTIGKAIQRGYWIGRSFKLS</sequence>
<dbReference type="GeneID" id="68865850"/>
<evidence type="ECO:0000313" key="7">
    <source>
        <dbReference type="EMBL" id="BDB98090.1"/>
    </source>
</evidence>
<evidence type="ECO:0000256" key="1">
    <source>
        <dbReference type="ARBA" id="ARBA00001917"/>
    </source>
</evidence>
<dbReference type="GO" id="GO:0010181">
    <property type="term" value="F:FMN binding"/>
    <property type="evidence" value="ECO:0007669"/>
    <property type="project" value="InterPro"/>
</dbReference>
<dbReference type="RefSeq" id="WP_229572028.1">
    <property type="nucleotide sequence ID" value="NZ_AP025226.1"/>
</dbReference>
<dbReference type="SUPFAM" id="SSF51971">
    <property type="entry name" value="Nucleotide-binding domain"/>
    <property type="match status" value="1"/>
</dbReference>
<evidence type="ECO:0000256" key="4">
    <source>
        <dbReference type="ARBA" id="ARBA00022857"/>
    </source>
</evidence>
<dbReference type="InterPro" id="IPR044152">
    <property type="entry name" value="YqjM-like"/>
</dbReference>
<keyword evidence="2" id="KW-0285">Flavoprotein</keyword>
<dbReference type="PANTHER" id="PTHR43303">
    <property type="entry name" value="NADPH DEHYDROGENASE C23G7.10C-RELATED"/>
    <property type="match status" value="1"/>
</dbReference>
<keyword evidence="4" id="KW-0521">NADP</keyword>
<keyword evidence="5" id="KW-0560">Oxidoreductase</keyword>
<dbReference type="GO" id="GO:0050661">
    <property type="term" value="F:NADP binding"/>
    <property type="evidence" value="ECO:0007669"/>
    <property type="project" value="InterPro"/>
</dbReference>
<dbReference type="PANTHER" id="PTHR43303:SF4">
    <property type="entry name" value="NADPH DEHYDROGENASE C23G7.10C-RELATED"/>
    <property type="match status" value="1"/>
</dbReference>
<dbReference type="InterPro" id="IPR001155">
    <property type="entry name" value="OxRdtase_FMN_N"/>
</dbReference>